<dbReference type="Proteomes" id="UP000293852">
    <property type="component" value="Unassembled WGS sequence"/>
</dbReference>
<reference evidence="2 3" key="1">
    <citation type="submission" date="2019-02" db="EMBL/GenBank/DDBJ databases">
        <title>Sequencing the genomes of 1000 actinobacteria strains.</title>
        <authorList>
            <person name="Klenk H.-P."/>
        </authorList>
    </citation>
    <scope>NUCLEOTIDE SEQUENCE [LARGE SCALE GENOMIC DNA]</scope>
    <source>
        <strain evidence="2 3">DSM 16932</strain>
    </source>
</reference>
<proteinExistence type="predicted"/>
<feature type="region of interest" description="Disordered" evidence="1">
    <location>
        <begin position="194"/>
        <end position="216"/>
    </location>
</feature>
<keyword evidence="3" id="KW-1185">Reference proteome</keyword>
<evidence type="ECO:0000256" key="1">
    <source>
        <dbReference type="SAM" id="MobiDB-lite"/>
    </source>
</evidence>
<dbReference type="EMBL" id="SGWX01000001">
    <property type="protein sequence ID" value="RZS60740.1"/>
    <property type="molecule type" value="Genomic_DNA"/>
</dbReference>
<feature type="compositionally biased region" description="Basic and acidic residues" evidence="1">
    <location>
        <begin position="200"/>
        <end position="212"/>
    </location>
</feature>
<organism evidence="2 3">
    <name type="scientific">Xylanimonas ulmi</name>
    <dbReference type="NCBI Taxonomy" id="228973"/>
    <lineage>
        <taxon>Bacteria</taxon>
        <taxon>Bacillati</taxon>
        <taxon>Actinomycetota</taxon>
        <taxon>Actinomycetes</taxon>
        <taxon>Micrococcales</taxon>
        <taxon>Promicromonosporaceae</taxon>
        <taxon>Xylanimonas</taxon>
    </lineage>
</organism>
<accession>A0A4V2EXU8</accession>
<comment type="caution">
    <text evidence="2">The sequence shown here is derived from an EMBL/GenBank/DDBJ whole genome shotgun (WGS) entry which is preliminary data.</text>
</comment>
<evidence type="ECO:0000313" key="3">
    <source>
        <dbReference type="Proteomes" id="UP000293852"/>
    </source>
</evidence>
<evidence type="ECO:0000313" key="2">
    <source>
        <dbReference type="EMBL" id="RZS60740.1"/>
    </source>
</evidence>
<dbReference type="AlphaFoldDB" id="A0A4V2EXU8"/>
<sequence length="352" mass="38575">MWASTVWTVTQPPRDISAELGADFDPSAPEWTVEVWEDENGRSPFASWFDRLEEQDQAIVDAVLTRVVATLGIGVCSTEWGKALGDGLYEVRMRCSLNAILNRGRSTELEPLQMAGGDRTVLLRLFCTFHGNKVVLLFQGYDKRKPCRTGRGTSSSAYTAVRREEAALLRVRGGRVSQLSLRVMSAGNGYARSRQAARHTRLDSLGRGRQPESGRVVSAEWHGRGMNRLETPRNRGKSTILVNDQLLRRMTVLSTEEVAVEAIGLVIRFGSRVVFDDVSFALPSCRQAVAPLGPSGAGKNTAVELVWHAVVGSALAEEPTAATHLAIVVARRAHTGRKQSAWPGLDLCPRMV</sequence>
<protein>
    <submittedName>
        <fullName evidence="2">Uncharacterized protein</fullName>
    </submittedName>
</protein>
<gene>
    <name evidence="2" type="ORF">EV386_1018</name>
</gene>
<name>A0A4V2EXU8_9MICO</name>